<dbReference type="EMBL" id="KE504180">
    <property type="protein sequence ID" value="EPS97073.1"/>
    <property type="molecule type" value="Genomic_DNA"/>
</dbReference>
<dbReference type="OrthoDB" id="5804279at2759"/>
<organism evidence="3 4">
    <name type="scientific">Fomitopsis schrenkii</name>
    <name type="common">Brown rot fungus</name>
    <dbReference type="NCBI Taxonomy" id="2126942"/>
    <lineage>
        <taxon>Eukaryota</taxon>
        <taxon>Fungi</taxon>
        <taxon>Dikarya</taxon>
        <taxon>Basidiomycota</taxon>
        <taxon>Agaricomycotina</taxon>
        <taxon>Agaricomycetes</taxon>
        <taxon>Polyporales</taxon>
        <taxon>Fomitopsis</taxon>
    </lineage>
</organism>
<evidence type="ECO:0000313" key="3">
    <source>
        <dbReference type="EMBL" id="EPS97073.1"/>
    </source>
</evidence>
<dbReference type="AlphaFoldDB" id="S8E0Y2"/>
<name>S8E0Y2_FOMSC</name>
<evidence type="ECO:0000313" key="4">
    <source>
        <dbReference type="Proteomes" id="UP000015241"/>
    </source>
</evidence>
<dbReference type="SUPFAM" id="SSF103107">
    <property type="entry name" value="Hypothetical protein c14orf129, hspc210"/>
    <property type="match status" value="1"/>
</dbReference>
<dbReference type="InterPro" id="IPR023231">
    <property type="entry name" value="GSKIP_dom_sf"/>
</dbReference>
<dbReference type="InterPro" id="IPR007967">
    <property type="entry name" value="GSKIP_dom"/>
</dbReference>
<feature type="domain" description="GSKIP" evidence="2">
    <location>
        <begin position="28"/>
        <end position="119"/>
    </location>
</feature>
<dbReference type="Pfam" id="PF05303">
    <property type="entry name" value="GSKIP_dom"/>
    <property type="match status" value="1"/>
</dbReference>
<gene>
    <name evidence="3" type="ORF">FOMPIDRAFT_43129</name>
</gene>
<evidence type="ECO:0000256" key="1">
    <source>
        <dbReference type="SAM" id="MobiDB-lite"/>
    </source>
</evidence>
<accession>S8E0Y2</accession>
<keyword evidence="4" id="KW-1185">Reference proteome</keyword>
<proteinExistence type="predicted"/>
<dbReference type="eggNOG" id="ENOG502T2CN">
    <property type="taxonomic scope" value="Eukaryota"/>
</dbReference>
<evidence type="ECO:0000259" key="2">
    <source>
        <dbReference type="Pfam" id="PF05303"/>
    </source>
</evidence>
<dbReference type="Proteomes" id="UP000015241">
    <property type="component" value="Unassembled WGS sequence"/>
</dbReference>
<protein>
    <recommendedName>
        <fullName evidence="2">GSKIP domain-containing protein</fullName>
    </recommendedName>
</protein>
<reference evidence="3 4" key="1">
    <citation type="journal article" date="2012" name="Science">
        <title>The Paleozoic origin of enzymatic lignin decomposition reconstructed from 31 fungal genomes.</title>
        <authorList>
            <person name="Floudas D."/>
            <person name="Binder M."/>
            <person name="Riley R."/>
            <person name="Barry K."/>
            <person name="Blanchette R.A."/>
            <person name="Henrissat B."/>
            <person name="Martinez A.T."/>
            <person name="Otillar R."/>
            <person name="Spatafora J.W."/>
            <person name="Yadav J.S."/>
            <person name="Aerts A."/>
            <person name="Benoit I."/>
            <person name="Boyd A."/>
            <person name="Carlson A."/>
            <person name="Copeland A."/>
            <person name="Coutinho P.M."/>
            <person name="de Vries R.P."/>
            <person name="Ferreira P."/>
            <person name="Findley K."/>
            <person name="Foster B."/>
            <person name="Gaskell J."/>
            <person name="Glotzer D."/>
            <person name="Gorecki P."/>
            <person name="Heitman J."/>
            <person name="Hesse C."/>
            <person name="Hori C."/>
            <person name="Igarashi K."/>
            <person name="Jurgens J.A."/>
            <person name="Kallen N."/>
            <person name="Kersten P."/>
            <person name="Kohler A."/>
            <person name="Kuees U."/>
            <person name="Kumar T.K.A."/>
            <person name="Kuo A."/>
            <person name="LaButti K."/>
            <person name="Larrondo L.F."/>
            <person name="Lindquist E."/>
            <person name="Ling A."/>
            <person name="Lombard V."/>
            <person name="Lucas S."/>
            <person name="Lundell T."/>
            <person name="Martin R."/>
            <person name="McLaughlin D.J."/>
            <person name="Morgenstern I."/>
            <person name="Morin E."/>
            <person name="Murat C."/>
            <person name="Nagy L.G."/>
            <person name="Nolan M."/>
            <person name="Ohm R.A."/>
            <person name="Patyshakuliyeva A."/>
            <person name="Rokas A."/>
            <person name="Ruiz-Duenas F.J."/>
            <person name="Sabat G."/>
            <person name="Salamov A."/>
            <person name="Samejima M."/>
            <person name="Schmutz J."/>
            <person name="Slot J.C."/>
            <person name="St John F."/>
            <person name="Stenlid J."/>
            <person name="Sun H."/>
            <person name="Sun S."/>
            <person name="Syed K."/>
            <person name="Tsang A."/>
            <person name="Wiebenga A."/>
            <person name="Young D."/>
            <person name="Pisabarro A."/>
            <person name="Eastwood D.C."/>
            <person name="Martin F."/>
            <person name="Cullen D."/>
            <person name="Grigoriev I.V."/>
            <person name="Hibbett D.S."/>
        </authorList>
    </citation>
    <scope>NUCLEOTIDE SEQUENCE</scope>
    <source>
        <strain evidence="4">FP-58527</strain>
    </source>
</reference>
<sequence>MDDPSEPKPSRVPPNSPSHSDVDFPGGELSDALQEHSFGLSQFEITHVSAHEASARIVLLEHSAVTVVLTTSGYGVRTLAQIVQGAASKTFETLEDLLASISPAYVERRQQSLLAKLQVLAQNQEDA</sequence>
<dbReference type="HOGENOM" id="CLU_155989_0_0_1"/>
<dbReference type="InParanoid" id="S8E0Y2"/>
<dbReference type="Gene3D" id="3.30.2280.10">
    <property type="entry name" value="Hypothetical protein (hspc210)"/>
    <property type="match status" value="1"/>
</dbReference>
<feature type="region of interest" description="Disordered" evidence="1">
    <location>
        <begin position="1"/>
        <end position="28"/>
    </location>
</feature>